<accession>A0A7G1KZ17</accession>
<gene>
    <name evidence="3" type="ORF">NWFMUON74_61860</name>
</gene>
<evidence type="ECO:0000256" key="2">
    <source>
        <dbReference type="SAM" id="Phobius"/>
    </source>
</evidence>
<dbReference type="RefSeq" id="WP_187685167.1">
    <property type="nucleotide sequence ID" value="NZ_AP023396.1"/>
</dbReference>
<dbReference type="EMBL" id="AP023396">
    <property type="protein sequence ID" value="BCK58414.1"/>
    <property type="molecule type" value="Genomic_DNA"/>
</dbReference>
<feature type="transmembrane region" description="Helical" evidence="2">
    <location>
        <begin position="1858"/>
        <end position="1887"/>
    </location>
</feature>
<organism evidence="3 4">
    <name type="scientific">Nocardia wallacei</name>
    <dbReference type="NCBI Taxonomy" id="480035"/>
    <lineage>
        <taxon>Bacteria</taxon>
        <taxon>Bacillati</taxon>
        <taxon>Actinomycetota</taxon>
        <taxon>Actinomycetes</taxon>
        <taxon>Mycobacteriales</taxon>
        <taxon>Nocardiaceae</taxon>
        <taxon>Nocardia</taxon>
    </lineage>
</organism>
<evidence type="ECO:0000313" key="3">
    <source>
        <dbReference type="EMBL" id="BCK58414.1"/>
    </source>
</evidence>
<evidence type="ECO:0000256" key="1">
    <source>
        <dbReference type="SAM" id="Coils"/>
    </source>
</evidence>
<keyword evidence="2" id="KW-1133">Transmembrane helix</keyword>
<name>A0A7G1KZ17_9NOCA</name>
<evidence type="ECO:0000313" key="4">
    <source>
        <dbReference type="Proteomes" id="UP000516173"/>
    </source>
</evidence>
<keyword evidence="4" id="KW-1185">Reference proteome</keyword>
<feature type="coiled-coil region" evidence="1">
    <location>
        <begin position="473"/>
        <end position="549"/>
    </location>
</feature>
<dbReference type="GeneID" id="80350594"/>
<keyword evidence="1" id="KW-0175">Coiled coil</keyword>
<dbReference type="SUPFAM" id="SSF48371">
    <property type="entry name" value="ARM repeat"/>
    <property type="match status" value="1"/>
</dbReference>
<keyword evidence="2" id="KW-0472">Membrane</keyword>
<protein>
    <submittedName>
        <fullName evidence="3">Uncharacterized protein</fullName>
    </submittedName>
</protein>
<dbReference type="InterPro" id="IPR016024">
    <property type="entry name" value="ARM-type_fold"/>
</dbReference>
<dbReference type="Proteomes" id="UP000516173">
    <property type="component" value="Chromosome"/>
</dbReference>
<feature type="transmembrane region" description="Helical" evidence="2">
    <location>
        <begin position="1813"/>
        <end position="1846"/>
    </location>
</feature>
<sequence>MTQPGITIPLTADGGGFEEELSRVVIGAMRGVQLKLDKSPLDIKINLDTAGTPEQMRALHQQLEREARPITQRVVVDVDRRGLADARAASAALVSGERAVQRAQRDSVTTARQVTSERARAAAQLEKVGQQLAKNANTERAAQLALERARRAAAAAEPDPEAAAERQQRAALRLAAANRALAAAKAAAAAVKDSEDSDKRTAAAERVAAAELKVADAKRAVKAAEGDPEADGLRRAQAAQRVEAAELRIEEIRRRSVELGRQAIDLSQRASVRAPQAVRVDDPGLDRLRDRTEDTNRVFERLGSTIGGVVATAGGLSAITGILSAIGGAAGLAAGAVGGLALGFAALGPAAAAVAGTAVVGLQGIKDAFDAVQAASDAAPGEAAAKSKAVAAAQDQLASAADTAARSQRTLADAQQDSARAAEDVGRAYVDAGRDLEDYRFKARGAAISEKEALLGLKQAQNDLKKAKTVDDREEALVRLERAQLRYDEAVQNNVRSQQDNAEAQAKGLDGSDRVVAAKDRQAEAEKRVADAQDAANRASAQVVKAQQAVTDAMNASSPSADKLAQAMAKLSPEAQNFVSTARELAPVWEAARKAIQDALFQDSDTVLRQLADTVLPHMRDGMSAVATELNLGAKAFADWLSSAQGVQALDSVFASTADLLAGMREGSQGFLDGLAKMTLAAEPFAENIGRALGSIGTELGNAFSQLADSGLLGQVLDGFTAALQGVGPLLRDLVLSFAELGSRVLPALQPLFESIGQALVDIAPALGDLGATFADSLTALMPSLSGFIKALAEGLRPVLPVVANLLGAILDALRPMIGPLSEVAQVVGNALADALRELQPALGPLATAFADVIKAVAPLIPLIAENLSTVLIALAPAISDVANALAPVIAQFADEMRPVIKELAPILADVAKTLGLALADAIRQIAPVLPDIVRAFTDLLVAVVPLLPEFARLAAEILPPLIDIFVQMAPQIIDVIEALTWLASNVLVPVVIPAIQNTADAFSIALGIIGDAIGVMRDIAGAAIDAVTSGFQGLGESVSGVGDFLTETVFPEIGRGLVKVQSWFEDGVNGIASVWDRLREAAANPVRFIVNAVWNEGLRKAWNAVGKFLPGVGDMDPITLGFRSGGAVFGPGTGTSDSIPAWLSSGEHVITAAEVLAAGGQNIWYAIRDMIARGIPFSWDGGQLISDLGRDNLNAYGAAVRAQGIGNVNPEGLFDPLLPRFATGGAVEPWMHQLLRGHEFARAQHGRPYQWAGPRFVGDSFDCSGFMGSIAAAILGLNPWQRYWATSSFAGYPQVGPQGFTRNQRDGGMVIGVTDNPGGPGGGHTAGVLGALPLLGIPQAMRVESGGALGNVHYGTGTDPTSFAGLYGLPIGANGYFQPGAGGGSIGPSVTDQRSFVERAIERVFDELLGPIRTRIPTEVGPVPPEFNKLPPEYLTTFERGSIDYLGSLVGDLGNALPSVWQKAQSLADKAFDALNPFDSGGIAAGVGFMPKNTIQPERVLSPEQTRLFEALVLSLQQIAGTSSTAGPELLTASVFQQGIDTLTRVFVQPEQTDTQQQAQQIAQAQEAIDATGRVAADTRELVQRNESSAELVTQQQTEELSAGLDDISQRLTAGVLTPIMQSAVDAGIQIIRTWLGGVGDQITDGTDRTTAAVKTLELRVDDAAAATAPAPFGAPGSAFDAAKAISDAVVSVANTAQQSLMQVAQQVANAALAQQASRVGPQSKGVLGRDISGGLMVDLLVRLTGVEIEIRDNLLDTLDEIHQFRGDLHQSIDTSGRILSDTAELVQRNESSMDLVVAEQNRINRELIKALLRYLMTSVVIPILTAFLSAAITLAVTAIGAAIGSIIPGIGTAIGAAVGAVVGVALAGIAAAFIGTVAIGAAAAIDSFDSGGVAVGRGFMHKDVVEPERVLSPRETESFERLVAALERSGNRTVNAPITVFGGAGAAGGIRDNLLSLL</sequence>
<proteinExistence type="predicted"/>
<feature type="coiled-coil region" evidence="1">
    <location>
        <begin position="207"/>
        <end position="262"/>
    </location>
</feature>
<dbReference type="KEGG" id="nwl:NWFMUON74_61860"/>
<keyword evidence="2" id="KW-0812">Transmembrane</keyword>
<reference evidence="3 4" key="1">
    <citation type="submission" date="2020-08" db="EMBL/GenBank/DDBJ databases">
        <title>Genome Sequencing of Nocardia wallacei strain FMUON74 and assembly.</title>
        <authorList>
            <person name="Toyokawa M."/>
            <person name="Uesaka K."/>
        </authorList>
    </citation>
    <scope>NUCLEOTIDE SEQUENCE [LARGE SCALE GENOMIC DNA]</scope>
    <source>
        <strain evidence="3 4">FMUON74</strain>
    </source>
</reference>